<evidence type="ECO:0000313" key="2">
    <source>
        <dbReference type="Proteomes" id="UP001153269"/>
    </source>
</evidence>
<comment type="caution">
    <text evidence="1">The sequence shown here is derived from an EMBL/GenBank/DDBJ whole genome shotgun (WGS) entry which is preliminary data.</text>
</comment>
<protein>
    <submittedName>
        <fullName evidence="1">Uncharacterized protein</fullName>
    </submittedName>
</protein>
<accession>A0A9N7V0Q8</accession>
<keyword evidence="2" id="KW-1185">Reference proteome</keyword>
<organism evidence="1 2">
    <name type="scientific">Pleuronectes platessa</name>
    <name type="common">European plaice</name>
    <dbReference type="NCBI Taxonomy" id="8262"/>
    <lineage>
        <taxon>Eukaryota</taxon>
        <taxon>Metazoa</taxon>
        <taxon>Chordata</taxon>
        <taxon>Craniata</taxon>
        <taxon>Vertebrata</taxon>
        <taxon>Euteleostomi</taxon>
        <taxon>Actinopterygii</taxon>
        <taxon>Neopterygii</taxon>
        <taxon>Teleostei</taxon>
        <taxon>Neoteleostei</taxon>
        <taxon>Acanthomorphata</taxon>
        <taxon>Carangaria</taxon>
        <taxon>Pleuronectiformes</taxon>
        <taxon>Pleuronectoidei</taxon>
        <taxon>Pleuronectidae</taxon>
        <taxon>Pleuronectes</taxon>
    </lineage>
</organism>
<feature type="non-terminal residue" evidence="1">
    <location>
        <position position="110"/>
    </location>
</feature>
<proteinExistence type="predicted"/>
<name>A0A9N7V0Q8_PLEPL</name>
<dbReference type="AlphaFoldDB" id="A0A9N7V0Q8"/>
<dbReference type="EMBL" id="CADEAL010002735">
    <property type="protein sequence ID" value="CAB1441912.1"/>
    <property type="molecule type" value="Genomic_DNA"/>
</dbReference>
<evidence type="ECO:0000313" key="1">
    <source>
        <dbReference type="EMBL" id="CAB1441912.1"/>
    </source>
</evidence>
<reference evidence="1" key="1">
    <citation type="submission" date="2020-03" db="EMBL/GenBank/DDBJ databases">
        <authorList>
            <person name="Weist P."/>
        </authorList>
    </citation>
    <scope>NUCLEOTIDE SEQUENCE</scope>
</reference>
<dbReference type="Proteomes" id="UP001153269">
    <property type="component" value="Unassembled WGS sequence"/>
</dbReference>
<sequence length="110" mass="12685">MSSFDDEEDERIVRRSRRFQERLLQPELDVVDVWTWSVFTWRHLERLVLPDSNLWQCGRADVQQWDHPGSAASPQKPCVRIPAAEKLLITCSIMPCTCCGLTGVHCLDCV</sequence>
<gene>
    <name evidence="1" type="ORF">PLEPLA_LOCUS29636</name>
</gene>